<dbReference type="AlphaFoldDB" id="A0A7M7NA70"/>
<dbReference type="EnsemblMetazoa" id="XM_030976360">
    <property type="protein sequence ID" value="XP_030832220"/>
    <property type="gene ID" value="LOC115920519"/>
</dbReference>
<reference evidence="3" key="1">
    <citation type="submission" date="2015-02" db="EMBL/GenBank/DDBJ databases">
        <title>Genome sequencing for Strongylocentrotus purpuratus.</title>
        <authorList>
            <person name="Murali S."/>
            <person name="Liu Y."/>
            <person name="Vee V."/>
            <person name="English A."/>
            <person name="Wang M."/>
            <person name="Skinner E."/>
            <person name="Han Y."/>
            <person name="Muzny D.M."/>
            <person name="Worley K.C."/>
            <person name="Gibbs R.A."/>
        </authorList>
    </citation>
    <scope>NUCLEOTIDE SEQUENCE</scope>
</reference>
<accession>A0A7M7NA70</accession>
<keyword evidence="1" id="KW-0175">Coiled coil</keyword>
<dbReference type="Proteomes" id="UP000007110">
    <property type="component" value="Unassembled WGS sequence"/>
</dbReference>
<evidence type="ECO:0000313" key="2">
    <source>
        <dbReference type="EnsemblMetazoa" id="XP_030832220"/>
    </source>
</evidence>
<evidence type="ECO:0000313" key="3">
    <source>
        <dbReference type="Proteomes" id="UP000007110"/>
    </source>
</evidence>
<name>A0A7M7NA70_STRPU</name>
<dbReference type="PANTHER" id="PTHR25462">
    <property type="entry name" value="BONUS, ISOFORM C-RELATED"/>
    <property type="match status" value="1"/>
</dbReference>
<evidence type="ECO:0000256" key="1">
    <source>
        <dbReference type="SAM" id="Coils"/>
    </source>
</evidence>
<dbReference type="RefSeq" id="XP_030832220.1">
    <property type="nucleotide sequence ID" value="XM_030976360.1"/>
</dbReference>
<dbReference type="InParanoid" id="A0A7M7NA70"/>
<dbReference type="KEGG" id="spu:115920519"/>
<dbReference type="PANTHER" id="PTHR25462:SF229">
    <property type="entry name" value="TRANSCRIPTION INTERMEDIARY FACTOR 1-BETA"/>
    <property type="match status" value="1"/>
</dbReference>
<reference evidence="2" key="2">
    <citation type="submission" date="2021-01" db="UniProtKB">
        <authorList>
            <consortium name="EnsemblMetazoa"/>
        </authorList>
    </citation>
    <scope>IDENTIFICATION</scope>
</reference>
<dbReference type="OMA" id="PEQICVM"/>
<dbReference type="SUPFAM" id="SSF63829">
    <property type="entry name" value="Calcium-dependent phosphotriesterase"/>
    <property type="match status" value="1"/>
</dbReference>
<dbReference type="InterPro" id="IPR011042">
    <property type="entry name" value="6-blade_b-propeller_TolB-like"/>
</dbReference>
<proteinExistence type="predicted"/>
<dbReference type="GeneID" id="115920519"/>
<organism evidence="2 3">
    <name type="scientific">Strongylocentrotus purpuratus</name>
    <name type="common">Purple sea urchin</name>
    <dbReference type="NCBI Taxonomy" id="7668"/>
    <lineage>
        <taxon>Eukaryota</taxon>
        <taxon>Metazoa</taxon>
        <taxon>Echinodermata</taxon>
        <taxon>Eleutherozoa</taxon>
        <taxon>Echinozoa</taxon>
        <taxon>Echinoidea</taxon>
        <taxon>Euechinoidea</taxon>
        <taxon>Echinacea</taxon>
        <taxon>Camarodonta</taxon>
        <taxon>Echinidea</taxon>
        <taxon>Strongylocentrotidae</taxon>
        <taxon>Strongylocentrotus</taxon>
    </lineage>
</organism>
<dbReference type="Gene3D" id="2.120.10.30">
    <property type="entry name" value="TolB, C-terminal domain"/>
    <property type="match status" value="1"/>
</dbReference>
<sequence>MCTRTRYLKGESFQIDMIQDHSSNRVLSSGNRPENVQLSMQSDSSSILVTTLSLQKDFASFSSSPEAGNDEHHNHEISKKEDIVKDVKKRVHHLSAQCEERKATIVKEINICEEHRLELDSSARVVQKEISDAFDKKAAFVPREKRTRLLKRAKSLQEFQNRKLDSDVAKHAQAIKEIDERFSELENLSKMLKDGSTITICNVLSSDLEELLTQEARLQDTTEAFEETVKRLQFIPASKGVPALGTVRLRQEERLLRRSDSPDTTGNSSFTLTVIRVISLSRSVQGMTAISEDKVLVGYGSNKDGSECVCVSGKSEQHLPTTVGEVCDIATLTDGRSVVSQQSHTLRLFNPDGSPTGVHYTCKNGPYFLRICSDKDDNLYAVNGNPEIYIFRAKDPDPDESVIPTGDIKPEQICVMKSGAMVVTTRGSKPGAVTLLDTSGHVITSITANHSHEHLYAAVDSLDRVFIAKNDVYLLVYILNEEVDLEYNNPENMQTRRLLKLMPHSPDCMVKITKALVRIHVASSQLVPGSDRGASPVKFP</sequence>
<protein>
    <submittedName>
        <fullName evidence="2">Uncharacterized protein</fullName>
    </submittedName>
</protein>
<dbReference type="InterPro" id="IPR047153">
    <property type="entry name" value="TRIM45/56/19-like"/>
</dbReference>
<keyword evidence="3" id="KW-1185">Reference proteome</keyword>
<feature type="coiled-coil region" evidence="1">
    <location>
        <begin position="168"/>
        <end position="228"/>
    </location>
</feature>